<keyword evidence="1" id="KW-1133">Transmembrane helix</keyword>
<keyword evidence="1" id="KW-0472">Membrane</keyword>
<evidence type="ECO:0000313" key="3">
    <source>
        <dbReference type="Proteomes" id="UP001162483"/>
    </source>
</evidence>
<evidence type="ECO:0000256" key="1">
    <source>
        <dbReference type="SAM" id="Phobius"/>
    </source>
</evidence>
<feature type="non-terminal residue" evidence="2">
    <location>
        <position position="36"/>
    </location>
</feature>
<sequence>MSCQSAPNPPLQPWYTFLICVLLLHRAAPIFLFSVP</sequence>
<feature type="transmembrane region" description="Helical" evidence="1">
    <location>
        <begin position="14"/>
        <end position="35"/>
    </location>
</feature>
<name>A0ABN9AUX9_9NEOB</name>
<organism evidence="2 3">
    <name type="scientific">Staurois parvus</name>
    <dbReference type="NCBI Taxonomy" id="386267"/>
    <lineage>
        <taxon>Eukaryota</taxon>
        <taxon>Metazoa</taxon>
        <taxon>Chordata</taxon>
        <taxon>Craniata</taxon>
        <taxon>Vertebrata</taxon>
        <taxon>Euteleostomi</taxon>
        <taxon>Amphibia</taxon>
        <taxon>Batrachia</taxon>
        <taxon>Anura</taxon>
        <taxon>Neobatrachia</taxon>
        <taxon>Ranoidea</taxon>
        <taxon>Ranidae</taxon>
        <taxon>Staurois</taxon>
    </lineage>
</organism>
<keyword evidence="3" id="KW-1185">Reference proteome</keyword>
<evidence type="ECO:0000313" key="2">
    <source>
        <dbReference type="EMBL" id="CAI9539844.1"/>
    </source>
</evidence>
<gene>
    <name evidence="2" type="ORF">SPARVUS_LOCUS1645921</name>
</gene>
<keyword evidence="1" id="KW-0812">Transmembrane</keyword>
<accession>A0ABN9AUX9</accession>
<proteinExistence type="predicted"/>
<dbReference type="Proteomes" id="UP001162483">
    <property type="component" value="Unassembled WGS sequence"/>
</dbReference>
<dbReference type="EMBL" id="CATNWA010001323">
    <property type="protein sequence ID" value="CAI9539844.1"/>
    <property type="molecule type" value="Genomic_DNA"/>
</dbReference>
<reference evidence="2" key="1">
    <citation type="submission" date="2023-05" db="EMBL/GenBank/DDBJ databases">
        <authorList>
            <person name="Stuckert A."/>
        </authorList>
    </citation>
    <scope>NUCLEOTIDE SEQUENCE</scope>
</reference>
<comment type="caution">
    <text evidence="2">The sequence shown here is derived from an EMBL/GenBank/DDBJ whole genome shotgun (WGS) entry which is preliminary data.</text>
</comment>
<protein>
    <submittedName>
        <fullName evidence="2">Uncharacterized protein</fullName>
    </submittedName>
</protein>